<sequence>MGAIAAATLGVTAPLTAVHAAPISLNTQMFVEHVTTDINGRARRVLRAADRLSPGDTLVVVVNWRNRADRAMSGIAVTNAIPGRLRIDPADPAMLVSVDGGANWGRLDQLWLPTPLGGTRRATAEDVTHIRWPMPGTIAPGQGGRIAYRATVR</sequence>
<evidence type="ECO:0000313" key="3">
    <source>
        <dbReference type="Proteomes" id="UP000552757"/>
    </source>
</evidence>
<protein>
    <recommendedName>
        <fullName evidence="4">DUF11 domain-containing protein</fullName>
    </recommendedName>
</protein>
<dbReference type="AlphaFoldDB" id="A0A7W6DHS6"/>
<gene>
    <name evidence="2" type="ORF">GGR44_001213</name>
</gene>
<reference evidence="2 3" key="1">
    <citation type="submission" date="2020-08" db="EMBL/GenBank/DDBJ databases">
        <title>Genomic Encyclopedia of Type Strains, Phase IV (KMG-IV): sequencing the most valuable type-strain genomes for metagenomic binning, comparative biology and taxonomic classification.</title>
        <authorList>
            <person name="Goeker M."/>
        </authorList>
    </citation>
    <scope>NUCLEOTIDE SEQUENCE [LARGE SCALE GENOMIC DNA]</scope>
    <source>
        <strain evidence="2 3">DSM 29348</strain>
    </source>
</reference>
<feature type="signal peptide" evidence="1">
    <location>
        <begin position="1"/>
        <end position="20"/>
    </location>
</feature>
<dbReference type="EMBL" id="JACIEB010000002">
    <property type="protein sequence ID" value="MBB3981566.1"/>
    <property type="molecule type" value="Genomic_DNA"/>
</dbReference>
<name>A0A7W6DHS6_9SPHN</name>
<keyword evidence="3" id="KW-1185">Reference proteome</keyword>
<evidence type="ECO:0000256" key="1">
    <source>
        <dbReference type="SAM" id="SignalP"/>
    </source>
</evidence>
<organism evidence="2 3">
    <name type="scientific">Sphingobium fontiphilum</name>
    <dbReference type="NCBI Taxonomy" id="944425"/>
    <lineage>
        <taxon>Bacteria</taxon>
        <taxon>Pseudomonadati</taxon>
        <taxon>Pseudomonadota</taxon>
        <taxon>Alphaproteobacteria</taxon>
        <taxon>Sphingomonadales</taxon>
        <taxon>Sphingomonadaceae</taxon>
        <taxon>Sphingobium</taxon>
    </lineage>
</organism>
<feature type="chain" id="PRO_5031026193" description="DUF11 domain-containing protein" evidence="1">
    <location>
        <begin position="21"/>
        <end position="153"/>
    </location>
</feature>
<evidence type="ECO:0000313" key="2">
    <source>
        <dbReference type="EMBL" id="MBB3981566.1"/>
    </source>
</evidence>
<proteinExistence type="predicted"/>
<dbReference type="Proteomes" id="UP000552757">
    <property type="component" value="Unassembled WGS sequence"/>
</dbReference>
<keyword evidence="1" id="KW-0732">Signal</keyword>
<comment type="caution">
    <text evidence="2">The sequence shown here is derived from an EMBL/GenBank/DDBJ whole genome shotgun (WGS) entry which is preliminary data.</text>
</comment>
<evidence type="ECO:0008006" key="4">
    <source>
        <dbReference type="Google" id="ProtNLM"/>
    </source>
</evidence>
<accession>A0A7W6DHS6</accession>